<accession>A0ABZ1CJ55</accession>
<dbReference type="SUPFAM" id="SSF52833">
    <property type="entry name" value="Thioredoxin-like"/>
    <property type="match status" value="1"/>
</dbReference>
<protein>
    <submittedName>
        <fullName evidence="3">Glutathione S-transferase family protein</fullName>
    </submittedName>
</protein>
<evidence type="ECO:0000259" key="1">
    <source>
        <dbReference type="PROSITE" id="PS50404"/>
    </source>
</evidence>
<proteinExistence type="predicted"/>
<keyword evidence="4" id="KW-1185">Reference proteome</keyword>
<dbReference type="InterPro" id="IPR010987">
    <property type="entry name" value="Glutathione-S-Trfase_C-like"/>
</dbReference>
<dbReference type="Pfam" id="PF13410">
    <property type="entry name" value="GST_C_2"/>
    <property type="match status" value="1"/>
</dbReference>
<dbReference type="PANTHER" id="PTHR43968:SF6">
    <property type="entry name" value="GLUTATHIONE S-TRANSFERASE OMEGA"/>
    <property type="match status" value="1"/>
</dbReference>
<dbReference type="SUPFAM" id="SSF47616">
    <property type="entry name" value="GST C-terminal domain-like"/>
    <property type="match status" value="1"/>
</dbReference>
<feature type="domain" description="GST C-terminal" evidence="2">
    <location>
        <begin position="90"/>
        <end position="214"/>
    </location>
</feature>
<evidence type="ECO:0000259" key="2">
    <source>
        <dbReference type="PROSITE" id="PS50405"/>
    </source>
</evidence>
<dbReference type="InterPro" id="IPR050983">
    <property type="entry name" value="GST_Omega/HSP26"/>
</dbReference>
<sequence length="263" mass="30407">MTRPILYHIPVCPFSQRLEILLELKGLRDAVDFRVIDITVPRPDWLLQRTRGTTALPVLETADGHIVKESLVIMQYFEDVMPAPAIVQRDPWRHAVENMLTRLEGDFCTQGYAWVMNQDLERRDALREGMLAQYALLDDFLLAHAPEGPFLFEDFGWAEAVFTPFFQRFWFLEYYEGFTLPDAPRYARVRRWIDACLAHPAARQVTKEQIVKLYYDYAKGAGNGALPPGRSRSSFAFVPDWRARPWPPRDKYAHSASDAELGL</sequence>
<dbReference type="InterPro" id="IPR036249">
    <property type="entry name" value="Thioredoxin-like_sf"/>
</dbReference>
<dbReference type="InterPro" id="IPR036282">
    <property type="entry name" value="Glutathione-S-Trfase_C_sf"/>
</dbReference>
<reference evidence="3 4" key="1">
    <citation type="submission" date="2023-12" db="EMBL/GenBank/DDBJ databases">
        <title>Thiobacillus sedimentum sp. nov., a chemolithoautotrophic sulfur-oxidizing bacterium isolated from freshwater sediment.</title>
        <authorList>
            <person name="Luo J."/>
            <person name="Dai C."/>
        </authorList>
    </citation>
    <scope>NUCLEOTIDE SEQUENCE [LARGE SCALE GENOMIC DNA]</scope>
    <source>
        <strain evidence="3 4">SCUT-2</strain>
    </source>
</reference>
<dbReference type="Gene3D" id="3.40.30.10">
    <property type="entry name" value="Glutaredoxin"/>
    <property type="match status" value="1"/>
</dbReference>
<dbReference type="Gene3D" id="1.20.1050.10">
    <property type="match status" value="1"/>
</dbReference>
<dbReference type="Pfam" id="PF13417">
    <property type="entry name" value="GST_N_3"/>
    <property type="match status" value="1"/>
</dbReference>
<organism evidence="3 4">
    <name type="scientific">Thiobacillus sedimenti</name>
    <dbReference type="NCBI Taxonomy" id="3110231"/>
    <lineage>
        <taxon>Bacteria</taxon>
        <taxon>Pseudomonadati</taxon>
        <taxon>Pseudomonadota</taxon>
        <taxon>Betaproteobacteria</taxon>
        <taxon>Nitrosomonadales</taxon>
        <taxon>Thiobacillaceae</taxon>
        <taxon>Thiobacillus</taxon>
    </lineage>
</organism>
<evidence type="ECO:0000313" key="4">
    <source>
        <dbReference type="Proteomes" id="UP001334732"/>
    </source>
</evidence>
<dbReference type="RefSeq" id="WP_324778582.1">
    <property type="nucleotide sequence ID" value="NZ_CP141769.1"/>
</dbReference>
<dbReference type="EMBL" id="CP141769">
    <property type="protein sequence ID" value="WRS37968.1"/>
    <property type="molecule type" value="Genomic_DNA"/>
</dbReference>
<gene>
    <name evidence="3" type="ORF">VA613_08020</name>
</gene>
<dbReference type="CDD" id="cd00570">
    <property type="entry name" value="GST_N_family"/>
    <property type="match status" value="1"/>
</dbReference>
<dbReference type="InterPro" id="IPR004045">
    <property type="entry name" value="Glutathione_S-Trfase_N"/>
</dbReference>
<dbReference type="PROSITE" id="PS50404">
    <property type="entry name" value="GST_NTER"/>
    <property type="match status" value="1"/>
</dbReference>
<evidence type="ECO:0000313" key="3">
    <source>
        <dbReference type="EMBL" id="WRS37968.1"/>
    </source>
</evidence>
<dbReference type="PROSITE" id="PS50405">
    <property type="entry name" value="GST_CTER"/>
    <property type="match status" value="1"/>
</dbReference>
<feature type="domain" description="GST N-terminal" evidence="1">
    <location>
        <begin position="2"/>
        <end position="85"/>
    </location>
</feature>
<dbReference type="PANTHER" id="PTHR43968">
    <property type="match status" value="1"/>
</dbReference>
<name>A0ABZ1CJ55_9PROT</name>
<dbReference type="Proteomes" id="UP001334732">
    <property type="component" value="Chromosome"/>
</dbReference>